<proteinExistence type="predicted"/>
<comment type="caution">
    <text evidence="6">The sequence shown here is derived from an EMBL/GenBank/DDBJ whole genome shotgun (WGS) entry which is preliminary data.</text>
</comment>
<keyword evidence="2" id="KW-0285">Flavoprotein</keyword>
<dbReference type="Proteomes" id="UP000547510">
    <property type="component" value="Unassembled WGS sequence"/>
</dbReference>
<dbReference type="GO" id="GO:0016709">
    <property type="term" value="F:oxidoreductase activity, acting on paired donors, with incorporation or reduction of molecular oxygen, NAD(P)H as one donor, and incorporation of one atom of oxygen"/>
    <property type="evidence" value="ECO:0007669"/>
    <property type="project" value="UniProtKB-ARBA"/>
</dbReference>
<reference evidence="6 7" key="1">
    <citation type="submission" date="2020-08" db="EMBL/GenBank/DDBJ databases">
        <title>Genomic Encyclopedia of Type Strains, Phase III (KMG-III): the genomes of soil and plant-associated and newly described type strains.</title>
        <authorList>
            <person name="Whitman W."/>
        </authorList>
    </citation>
    <scope>NUCLEOTIDE SEQUENCE [LARGE SCALE GENOMIC DNA]</scope>
    <source>
        <strain evidence="6 7">CECT 8640</strain>
    </source>
</reference>
<comment type="cofactor">
    <cofactor evidence="1">
        <name>FAD</name>
        <dbReference type="ChEBI" id="CHEBI:57692"/>
    </cofactor>
</comment>
<dbReference type="GO" id="GO:0071949">
    <property type="term" value="F:FAD binding"/>
    <property type="evidence" value="ECO:0007669"/>
    <property type="project" value="InterPro"/>
</dbReference>
<feature type="region of interest" description="Disordered" evidence="4">
    <location>
        <begin position="275"/>
        <end position="330"/>
    </location>
</feature>
<keyword evidence="7" id="KW-1185">Reference proteome</keyword>
<evidence type="ECO:0000256" key="2">
    <source>
        <dbReference type="ARBA" id="ARBA00022630"/>
    </source>
</evidence>
<evidence type="ECO:0000259" key="5">
    <source>
        <dbReference type="Pfam" id="PF01494"/>
    </source>
</evidence>
<organism evidence="6 7">
    <name type="scientific">Saccharothrix tamanrassetensis</name>
    <dbReference type="NCBI Taxonomy" id="1051531"/>
    <lineage>
        <taxon>Bacteria</taxon>
        <taxon>Bacillati</taxon>
        <taxon>Actinomycetota</taxon>
        <taxon>Actinomycetes</taxon>
        <taxon>Pseudonocardiales</taxon>
        <taxon>Pseudonocardiaceae</taxon>
        <taxon>Saccharothrix</taxon>
    </lineage>
</organism>
<dbReference type="Pfam" id="PF21274">
    <property type="entry name" value="Rng_hyd_C"/>
    <property type="match status" value="1"/>
</dbReference>
<evidence type="ECO:0000256" key="4">
    <source>
        <dbReference type="SAM" id="MobiDB-lite"/>
    </source>
</evidence>
<feature type="domain" description="FAD-binding" evidence="5">
    <location>
        <begin position="2"/>
        <end position="171"/>
    </location>
</feature>
<keyword evidence="3" id="KW-0274">FAD</keyword>
<protein>
    <submittedName>
        <fullName evidence="6">2-polyprenyl-6-methoxyphenol hydroxylase-like FAD-dependent oxidoreductase</fullName>
    </submittedName>
</protein>
<dbReference type="PRINTS" id="PR00420">
    <property type="entry name" value="RNGMNOXGNASE"/>
</dbReference>
<evidence type="ECO:0000313" key="7">
    <source>
        <dbReference type="Proteomes" id="UP000547510"/>
    </source>
</evidence>
<dbReference type="InterPro" id="IPR036188">
    <property type="entry name" value="FAD/NAD-bd_sf"/>
</dbReference>
<dbReference type="PANTHER" id="PTHR43004">
    <property type="entry name" value="TRK SYSTEM POTASSIUM UPTAKE PROTEIN"/>
    <property type="match status" value="1"/>
</dbReference>
<dbReference type="Gene3D" id="3.30.70.2450">
    <property type="match status" value="1"/>
</dbReference>
<dbReference type="SUPFAM" id="SSF51905">
    <property type="entry name" value="FAD/NAD(P)-binding domain"/>
    <property type="match status" value="1"/>
</dbReference>
<evidence type="ECO:0000256" key="1">
    <source>
        <dbReference type="ARBA" id="ARBA00001974"/>
    </source>
</evidence>
<dbReference type="EMBL" id="JACHJN010000001">
    <property type="protein sequence ID" value="MBB5954195.1"/>
    <property type="molecule type" value="Genomic_DNA"/>
</dbReference>
<dbReference type="AlphaFoldDB" id="A0A841CDU3"/>
<dbReference type="RefSeq" id="WP_184688186.1">
    <property type="nucleotide sequence ID" value="NZ_JACHJN010000001.1"/>
</dbReference>
<feature type="domain" description="FAD-binding" evidence="5">
    <location>
        <begin position="204"/>
        <end position="274"/>
    </location>
</feature>
<gene>
    <name evidence="6" type="ORF">FHS29_000765</name>
</gene>
<dbReference type="Gene3D" id="3.40.30.120">
    <property type="match status" value="1"/>
</dbReference>
<evidence type="ECO:0000313" key="6">
    <source>
        <dbReference type="EMBL" id="MBB5954195.1"/>
    </source>
</evidence>
<name>A0A841CDU3_9PSEU</name>
<sequence>MDTQVLIVGAGPTGLTLAVDLARRGVDFRLVDRARGPSTASRGEELPPRAIEVLHDLGVVLADGRSCVRLRGHDGGGGPAGWDMDEDCRPTPYASTVIIPGFRVEQGLRDRLGELGGRVEYGVAVTDYDQDGQGVTAVVGGEPTRAAYLVGCDGARSYVREHLGVGFAGGTREDQRLVVGGGRDRQRIGRSDIVAWGAARMPCYRATVRMVDRYRVGRVFLAGDAAHVHSPAGGSGMDTGIQDAYNLGWKLGAVLTGAGGELLDTYQAERLPIASWPPAVSNGQDPRAHRPGQRDDGTSRPGPDYRGGPLAGVGERAGDHAPDAPCALPDGTPARISDLLRGPEFTVVGVEADDAVAYVRDAHPYVRAHTVVDDEGHIAAAYGASAGTLLLVRPDGYLGAVTPDPAEVVAYLDRVLG</sequence>
<dbReference type="Gene3D" id="3.50.50.60">
    <property type="entry name" value="FAD/NAD(P)-binding domain"/>
    <property type="match status" value="2"/>
</dbReference>
<dbReference type="Pfam" id="PF01494">
    <property type="entry name" value="FAD_binding_3"/>
    <property type="match status" value="2"/>
</dbReference>
<dbReference type="PANTHER" id="PTHR43004:SF19">
    <property type="entry name" value="BINDING MONOOXYGENASE, PUTATIVE (JCVI)-RELATED"/>
    <property type="match status" value="1"/>
</dbReference>
<accession>A0A841CDU3</accession>
<dbReference type="InterPro" id="IPR050641">
    <property type="entry name" value="RIFMO-like"/>
</dbReference>
<feature type="compositionally biased region" description="Basic and acidic residues" evidence="4">
    <location>
        <begin position="286"/>
        <end position="298"/>
    </location>
</feature>
<dbReference type="InterPro" id="IPR002938">
    <property type="entry name" value="FAD-bd"/>
</dbReference>
<evidence type="ECO:0000256" key="3">
    <source>
        <dbReference type="ARBA" id="ARBA00022827"/>
    </source>
</evidence>